<gene>
    <name evidence="2" type="ORF">VA613_04350</name>
</gene>
<evidence type="ECO:0000259" key="1">
    <source>
        <dbReference type="SMART" id="SM00421"/>
    </source>
</evidence>
<dbReference type="Pfam" id="PF00196">
    <property type="entry name" value="GerE"/>
    <property type="match status" value="1"/>
</dbReference>
<organism evidence="2 3">
    <name type="scientific">Thiobacillus sedimenti</name>
    <dbReference type="NCBI Taxonomy" id="3110231"/>
    <lineage>
        <taxon>Bacteria</taxon>
        <taxon>Pseudomonadati</taxon>
        <taxon>Pseudomonadota</taxon>
        <taxon>Betaproteobacteria</taxon>
        <taxon>Nitrosomonadales</taxon>
        <taxon>Thiobacillaceae</taxon>
        <taxon>Thiobacillus</taxon>
    </lineage>
</organism>
<sequence>MLDIISAIHGCALHPVHWHAALSRILDHLGARGGMLWSHQAIRGAFGLWVPCRLHPDWVAEYGRHYHQKDVWMEARVAQGCRAGDVLTGDMLVPRPAFAQSEFYRAFLKRFDYAQLLLGVVHHADHAGAVVPTVHISIFRGEEDKAFGAGDRKKLQDLLPHLQNATAVNFHLAERDQRLDIAQASIDLFTDALFFADRSGRVVYLNQAAQRLLAQDDGLRMLDERLTAANTAENRALQRLFGVKHSDEPTDPDVPSQSAALLSISRRSGRQGYLATRVQVTEDVATPDARRPHLVVLIHDPEVNTQGRVAALCARYALTAAESGVVKALLKTGSVRAAASHLRLSDNTIKTHLKSIFSKTGAHRQAELIRMVLSFPRL</sequence>
<dbReference type="SMART" id="SM00421">
    <property type="entry name" value="HTH_LUXR"/>
    <property type="match status" value="1"/>
</dbReference>
<proteinExistence type="predicted"/>
<feature type="domain" description="HTH luxR-type" evidence="1">
    <location>
        <begin position="315"/>
        <end position="372"/>
    </location>
</feature>
<reference evidence="2 3" key="1">
    <citation type="submission" date="2023-12" db="EMBL/GenBank/DDBJ databases">
        <title>Thiobacillus sedimentum sp. nov., a chemolithoautotrophic sulfur-oxidizing bacterium isolated from freshwater sediment.</title>
        <authorList>
            <person name="Luo J."/>
            <person name="Dai C."/>
        </authorList>
    </citation>
    <scope>NUCLEOTIDE SEQUENCE [LARGE SCALE GENOMIC DNA]</scope>
    <source>
        <strain evidence="2 3">SCUT-2</strain>
    </source>
</reference>
<accession>A0ABZ1CP67</accession>
<evidence type="ECO:0000313" key="2">
    <source>
        <dbReference type="EMBL" id="WRS40107.1"/>
    </source>
</evidence>
<dbReference type="Proteomes" id="UP001334732">
    <property type="component" value="Chromosome"/>
</dbReference>
<dbReference type="InterPro" id="IPR036388">
    <property type="entry name" value="WH-like_DNA-bd_sf"/>
</dbReference>
<dbReference type="EMBL" id="CP141769">
    <property type="protein sequence ID" value="WRS40107.1"/>
    <property type="molecule type" value="Genomic_DNA"/>
</dbReference>
<evidence type="ECO:0000313" key="3">
    <source>
        <dbReference type="Proteomes" id="UP001334732"/>
    </source>
</evidence>
<name>A0ABZ1CP67_9PROT</name>
<dbReference type="Gene3D" id="1.10.10.10">
    <property type="entry name" value="Winged helix-like DNA-binding domain superfamily/Winged helix DNA-binding domain"/>
    <property type="match status" value="1"/>
</dbReference>
<dbReference type="InterPro" id="IPR016032">
    <property type="entry name" value="Sig_transdc_resp-reg_C-effctor"/>
</dbReference>
<dbReference type="InterPro" id="IPR000792">
    <property type="entry name" value="Tscrpt_reg_LuxR_C"/>
</dbReference>
<dbReference type="SUPFAM" id="SSF46894">
    <property type="entry name" value="C-terminal effector domain of the bipartite response regulators"/>
    <property type="match status" value="1"/>
</dbReference>
<dbReference type="RefSeq" id="WP_324780638.1">
    <property type="nucleotide sequence ID" value="NZ_CP141769.1"/>
</dbReference>
<protein>
    <submittedName>
        <fullName evidence="2">LuxR C-terminal-related transcriptional regulator</fullName>
    </submittedName>
</protein>
<keyword evidence="3" id="KW-1185">Reference proteome</keyword>